<protein>
    <submittedName>
        <fullName evidence="1">Uncharacterized protein</fullName>
    </submittedName>
</protein>
<organism evidence="1 2">
    <name type="scientific">Pleurotus cornucopiae</name>
    <name type="common">Cornucopia mushroom</name>
    <dbReference type="NCBI Taxonomy" id="5321"/>
    <lineage>
        <taxon>Eukaryota</taxon>
        <taxon>Fungi</taxon>
        <taxon>Dikarya</taxon>
        <taxon>Basidiomycota</taxon>
        <taxon>Agaricomycotina</taxon>
        <taxon>Agaricomycetes</taxon>
        <taxon>Agaricomycetidae</taxon>
        <taxon>Agaricales</taxon>
        <taxon>Pleurotineae</taxon>
        <taxon>Pleurotaceae</taxon>
        <taxon>Pleurotus</taxon>
    </lineage>
</organism>
<proteinExistence type="predicted"/>
<dbReference type="EMBL" id="WQMT02000006">
    <property type="protein sequence ID" value="KAG9221556.1"/>
    <property type="molecule type" value="Genomic_DNA"/>
</dbReference>
<evidence type="ECO:0000313" key="2">
    <source>
        <dbReference type="Proteomes" id="UP000824881"/>
    </source>
</evidence>
<keyword evidence="2" id="KW-1185">Reference proteome</keyword>
<evidence type="ECO:0000313" key="1">
    <source>
        <dbReference type="EMBL" id="KAG9221556.1"/>
    </source>
</evidence>
<accession>A0ACB7IXH0</accession>
<reference evidence="1 2" key="1">
    <citation type="journal article" date="2021" name="Appl. Environ. Microbiol.">
        <title>Genetic linkage and physical mapping for an oyster mushroom Pleurotus cornucopiae and QTL analysis for the trait cap color.</title>
        <authorList>
            <person name="Zhang Y."/>
            <person name="Gao W."/>
            <person name="Sonnenberg A."/>
            <person name="Chen Q."/>
            <person name="Zhang J."/>
            <person name="Huang C."/>
        </authorList>
    </citation>
    <scope>NUCLEOTIDE SEQUENCE [LARGE SCALE GENOMIC DNA]</scope>
    <source>
        <strain evidence="1">CCMSSC00406</strain>
    </source>
</reference>
<gene>
    <name evidence="1" type="ORF">CCMSSC00406_0007195</name>
</gene>
<comment type="caution">
    <text evidence="1">The sequence shown here is derived from an EMBL/GenBank/DDBJ whole genome shotgun (WGS) entry which is preliminary data.</text>
</comment>
<sequence>MSSAVGDASRSLDELIAMLKKLRPGELSERQHEILESKAVYAVSTLRSAFNTASPVHKLPLEVLGLIFSELVWQMVPPEGFIPDLLQVRRRMPQPIHTTSMVSRRWREVALSFPGLWSTVCTCENERMVHIIERSKNTLLRIFVSSIPLRTPDFYQSPSPVTRLLIPTIDTIAPHSNRVQELHLLDISIEELNETSLIQSLLPNLECLTLVMDGDQQLFPLSILANDTPLLKKVTFIHCPFFAAANLRGLTHLCIMSAESLSHVGQIVDVLQALPDLEEFCLAQVRLEHDSTSLHHNKVVLERLRVIGLGAWSRTFPVSDFLQRLLLPSNVELLIWDAHINLTSLALHTLVPAFIAPKELIKELRLTAPRNRRIPRRISRSAIPSLRAPKLCTVVSNPSAFQLDGCFTAGAALLSQVSDSLDLSHVRELWLGQKYDEEPSFDEWRSFFISVPALDTLVIVHRPSHPVISALTVSKDDASGILPCTNLRTIRILDRSLSLVRLSLFVEQRNSMGFRLNLCEILSSSLPTQPPLNSVNGEPHYDDRSIQSEAIVTDLAALKDYVDDVVYSARLFPRFWDVLPSPVFDWLRRIWGESCVSVYDS</sequence>
<dbReference type="Proteomes" id="UP000824881">
    <property type="component" value="Unassembled WGS sequence"/>
</dbReference>
<name>A0ACB7IXH0_PLECO</name>